<sequence>MTESGSSAATAADERPGAIDAVPVRHLGRWVAVAFIALGIAMLVQFMLTNKAFNWSFVWKAMIQTPVINGLIGGTLLGTAGSMVIGVVLGVIVAVMRLSDNPVLAWTAWAYTWFFRAIPRLVLLTIMGALGVLYPAGMRIAIPFDRQIQDLLGMHGTWTFATLDANQVFTGILGGIIGLGLSEAAYMAEIARAGILSVDPGQNEAAAALGMSDGLAMRRIVLPQAMRVIVPPTGNETIAMVKDTSLLIGIPVSNELFFQLSSIGSRTYQTFPVLVAAVIWYLLICSVLMVIQSRLERYFGRGFGTRAPGPRDQAFLAKMLSFRGGGGGGGM</sequence>
<evidence type="ECO:0000313" key="8">
    <source>
        <dbReference type="EMBL" id="RNM13684.1"/>
    </source>
</evidence>
<dbReference type="SUPFAM" id="SSF161098">
    <property type="entry name" value="MetI-like"/>
    <property type="match status" value="1"/>
</dbReference>
<feature type="transmembrane region" description="Helical" evidence="6">
    <location>
        <begin position="271"/>
        <end position="291"/>
    </location>
</feature>
<keyword evidence="6" id="KW-0813">Transport</keyword>
<feature type="transmembrane region" description="Helical" evidence="6">
    <location>
        <begin position="70"/>
        <end position="97"/>
    </location>
</feature>
<evidence type="ECO:0000256" key="1">
    <source>
        <dbReference type="ARBA" id="ARBA00004141"/>
    </source>
</evidence>
<proteinExistence type="inferred from homology"/>
<dbReference type="CDD" id="cd06261">
    <property type="entry name" value="TM_PBP2"/>
    <property type="match status" value="1"/>
</dbReference>
<feature type="transmembrane region" description="Helical" evidence="6">
    <location>
        <begin position="117"/>
        <end position="137"/>
    </location>
</feature>
<dbReference type="AlphaFoldDB" id="A0A3N0GMH9"/>
<keyword evidence="2 6" id="KW-0812">Transmembrane</keyword>
<keyword evidence="9" id="KW-1185">Reference proteome</keyword>
<dbReference type="GO" id="GO:0005886">
    <property type="term" value="C:plasma membrane"/>
    <property type="evidence" value="ECO:0007669"/>
    <property type="project" value="UniProtKB-SubCell"/>
</dbReference>
<keyword evidence="4 6" id="KW-1133">Transmembrane helix</keyword>
<evidence type="ECO:0000256" key="4">
    <source>
        <dbReference type="ARBA" id="ARBA00022989"/>
    </source>
</evidence>
<dbReference type="EMBL" id="RJSF01000040">
    <property type="protein sequence ID" value="RNM13684.1"/>
    <property type="molecule type" value="Genomic_DNA"/>
</dbReference>
<dbReference type="Proteomes" id="UP000279994">
    <property type="component" value="Unassembled WGS sequence"/>
</dbReference>
<dbReference type="GO" id="GO:0055085">
    <property type="term" value="P:transmembrane transport"/>
    <property type="evidence" value="ECO:0007669"/>
    <property type="project" value="InterPro"/>
</dbReference>
<dbReference type="InterPro" id="IPR035906">
    <property type="entry name" value="MetI-like_sf"/>
</dbReference>
<dbReference type="PROSITE" id="PS50928">
    <property type="entry name" value="ABC_TM1"/>
    <property type="match status" value="1"/>
</dbReference>
<dbReference type="InterPro" id="IPR000515">
    <property type="entry name" value="MetI-like"/>
</dbReference>
<comment type="caution">
    <text evidence="8">The sequence shown here is derived from an EMBL/GenBank/DDBJ whole genome shotgun (WGS) entry which is preliminary data.</text>
</comment>
<dbReference type="RefSeq" id="WP_123223090.1">
    <property type="nucleotide sequence ID" value="NZ_RJSF01000040.1"/>
</dbReference>
<dbReference type="OrthoDB" id="92598at2"/>
<keyword evidence="5 6" id="KW-0472">Membrane</keyword>
<dbReference type="GO" id="GO:0006865">
    <property type="term" value="P:amino acid transport"/>
    <property type="evidence" value="ECO:0007669"/>
    <property type="project" value="UniProtKB-KW"/>
</dbReference>
<comment type="similarity">
    <text evidence="6">Belongs to the binding-protein-dependent transport system permease family.</text>
</comment>
<name>A0A3N0GMH9_9ACTN</name>
<dbReference type="Gene3D" id="1.10.3720.10">
    <property type="entry name" value="MetI-like"/>
    <property type="match status" value="1"/>
</dbReference>
<evidence type="ECO:0000256" key="6">
    <source>
        <dbReference type="RuleBase" id="RU363032"/>
    </source>
</evidence>
<gene>
    <name evidence="8" type="ORF">EFL26_11880</name>
</gene>
<evidence type="ECO:0000256" key="2">
    <source>
        <dbReference type="ARBA" id="ARBA00022692"/>
    </source>
</evidence>
<evidence type="ECO:0000313" key="9">
    <source>
        <dbReference type="Proteomes" id="UP000279994"/>
    </source>
</evidence>
<dbReference type="Pfam" id="PF00528">
    <property type="entry name" value="BPD_transp_1"/>
    <property type="match status" value="1"/>
</dbReference>
<dbReference type="InterPro" id="IPR043429">
    <property type="entry name" value="ArtM/GltK/GlnP/TcyL/YhdX-like"/>
</dbReference>
<evidence type="ECO:0000259" key="7">
    <source>
        <dbReference type="PROSITE" id="PS50928"/>
    </source>
</evidence>
<dbReference type="PANTHER" id="PTHR30614">
    <property type="entry name" value="MEMBRANE COMPONENT OF AMINO ACID ABC TRANSPORTER"/>
    <property type="match status" value="1"/>
</dbReference>
<protein>
    <submittedName>
        <fullName evidence="8">Amino acid ABC transporter permease</fullName>
    </submittedName>
</protein>
<accession>A0A3N0GMH9</accession>
<feature type="transmembrane region" description="Helical" evidence="6">
    <location>
        <begin position="30"/>
        <end position="49"/>
    </location>
</feature>
<evidence type="ECO:0000256" key="3">
    <source>
        <dbReference type="ARBA" id="ARBA00022970"/>
    </source>
</evidence>
<feature type="domain" description="ABC transmembrane type-1" evidence="7">
    <location>
        <begin position="72"/>
        <end position="292"/>
    </location>
</feature>
<evidence type="ECO:0000256" key="5">
    <source>
        <dbReference type="ARBA" id="ARBA00023136"/>
    </source>
</evidence>
<reference evidence="8 9" key="1">
    <citation type="submission" date="2018-11" db="EMBL/GenBank/DDBJ databases">
        <authorList>
            <person name="Li F."/>
        </authorList>
    </citation>
    <scope>NUCLEOTIDE SEQUENCE [LARGE SCALE GENOMIC DNA]</scope>
    <source>
        <strain evidence="8 9">Gsoil 818</strain>
    </source>
</reference>
<organism evidence="8 9">
    <name type="scientific">Nocardioides pocheonensis</name>
    <dbReference type="NCBI Taxonomy" id="661485"/>
    <lineage>
        <taxon>Bacteria</taxon>
        <taxon>Bacillati</taxon>
        <taxon>Actinomycetota</taxon>
        <taxon>Actinomycetes</taxon>
        <taxon>Propionibacteriales</taxon>
        <taxon>Nocardioidaceae</taxon>
        <taxon>Nocardioides</taxon>
    </lineage>
</organism>
<feature type="transmembrane region" description="Helical" evidence="6">
    <location>
        <begin position="158"/>
        <end position="181"/>
    </location>
</feature>
<comment type="subcellular location">
    <subcellularLocation>
        <location evidence="6">Cell membrane</location>
        <topology evidence="6">Multi-pass membrane protein</topology>
    </subcellularLocation>
    <subcellularLocation>
        <location evidence="1">Membrane</location>
        <topology evidence="1">Multi-pass membrane protein</topology>
    </subcellularLocation>
</comment>
<keyword evidence="3" id="KW-0029">Amino-acid transport</keyword>
<dbReference type="PANTHER" id="PTHR30614:SF0">
    <property type="entry name" value="L-CYSTINE TRANSPORT SYSTEM PERMEASE PROTEIN TCYL"/>
    <property type="match status" value="1"/>
</dbReference>